<dbReference type="InterPro" id="IPR037126">
    <property type="entry name" value="PdaC/RsiV-like_sf"/>
</dbReference>
<dbReference type="Pfam" id="PF11738">
    <property type="entry name" value="DUF3298"/>
    <property type="match status" value="1"/>
</dbReference>
<dbReference type="Gene3D" id="3.30.565.40">
    <property type="entry name" value="Fervidobacterium nodosum Rt17-B1 like"/>
    <property type="match status" value="1"/>
</dbReference>
<name>A0A0T6DNJ5_9GAMM</name>
<dbReference type="EMBL" id="LNDJ01000118">
    <property type="protein sequence ID" value="KRU21427.1"/>
    <property type="molecule type" value="Genomic_DNA"/>
</dbReference>
<keyword evidence="1" id="KW-0732">Signal</keyword>
<comment type="caution">
    <text evidence="3">The sequence shown here is derived from an EMBL/GenBank/DDBJ whole genome shotgun (WGS) entry which is preliminary data.</text>
</comment>
<feature type="domain" description="DUF3298" evidence="2">
    <location>
        <begin position="184"/>
        <end position="259"/>
    </location>
</feature>
<evidence type="ECO:0000256" key="1">
    <source>
        <dbReference type="SAM" id="SignalP"/>
    </source>
</evidence>
<dbReference type="Gene3D" id="3.90.640.20">
    <property type="entry name" value="Heat-shock cognate protein, ATPase"/>
    <property type="match status" value="1"/>
</dbReference>
<dbReference type="InterPro" id="IPR021729">
    <property type="entry name" value="DUF3298"/>
</dbReference>
<feature type="chain" id="PRO_5006668950" description="DUF3298 domain-containing protein" evidence="1">
    <location>
        <begin position="34"/>
        <end position="272"/>
    </location>
</feature>
<evidence type="ECO:0000313" key="4">
    <source>
        <dbReference type="Proteomes" id="UP000051202"/>
    </source>
</evidence>
<feature type="signal peptide" evidence="1">
    <location>
        <begin position="1"/>
        <end position="33"/>
    </location>
</feature>
<protein>
    <recommendedName>
        <fullName evidence="2">DUF3298 domain-containing protein</fullName>
    </recommendedName>
</protein>
<sequence length="272" mass="30617">MTHISLGRVGRTRRIGLLASGLLMGAASLSANAGSLISSTEYLDYQLPEKIQMMCTERDNCPEIEIKYLKTNHGWIDKTVNARIDNLVVNSKPTAESAPIKMKSSQEDVTAAINDFATSQFQDMPEEVSWAYSLMVTPDYLGHVNNFELFEINSYVFTGGAHGMPYSEYLTFDLTTKKQITLDDMLIKGKKPRFEALAHEAYKAWVKTVADDVSSYEKSWPFMLSDNVTLTETGINIRYQHYSIGPYAYGMPVLSIPYSQLDKVIKPHFIPK</sequence>
<dbReference type="STRING" id="554343.AS194_03010"/>
<reference evidence="3 4" key="1">
    <citation type="submission" date="2015-11" db="EMBL/GenBank/DDBJ databases">
        <title>Permanent draft genome of Psychrobacter piscatorii LQ58.</title>
        <authorList>
            <person name="Zhou M."/>
            <person name="Dong B."/>
            <person name="Liu Q."/>
        </authorList>
    </citation>
    <scope>NUCLEOTIDE SEQUENCE [LARGE SCALE GENOMIC DNA]</scope>
    <source>
        <strain evidence="3 4">LQ58</strain>
    </source>
</reference>
<dbReference type="Proteomes" id="UP000051202">
    <property type="component" value="Unassembled WGS sequence"/>
</dbReference>
<gene>
    <name evidence="3" type="ORF">AS194_03010</name>
</gene>
<evidence type="ECO:0000313" key="3">
    <source>
        <dbReference type="EMBL" id="KRU21427.1"/>
    </source>
</evidence>
<accession>A0A0T6DNJ5</accession>
<proteinExistence type="predicted"/>
<keyword evidence="4" id="KW-1185">Reference proteome</keyword>
<organism evidence="3 4">
    <name type="scientific">Psychrobacter piscatorii</name>
    <dbReference type="NCBI Taxonomy" id="554343"/>
    <lineage>
        <taxon>Bacteria</taxon>
        <taxon>Pseudomonadati</taxon>
        <taxon>Pseudomonadota</taxon>
        <taxon>Gammaproteobacteria</taxon>
        <taxon>Moraxellales</taxon>
        <taxon>Moraxellaceae</taxon>
        <taxon>Psychrobacter</taxon>
    </lineage>
</organism>
<dbReference type="AlphaFoldDB" id="A0A0T6DNJ5"/>
<evidence type="ECO:0000259" key="2">
    <source>
        <dbReference type="Pfam" id="PF11738"/>
    </source>
</evidence>